<evidence type="ECO:0000313" key="4">
    <source>
        <dbReference type="Proteomes" id="UP000815325"/>
    </source>
</evidence>
<dbReference type="Proteomes" id="UP000815325">
    <property type="component" value="Unassembled WGS sequence"/>
</dbReference>
<keyword evidence="2" id="KW-0812">Transmembrane</keyword>
<proteinExistence type="predicted"/>
<evidence type="ECO:0000256" key="2">
    <source>
        <dbReference type="SAM" id="Phobius"/>
    </source>
</evidence>
<name>A0ABQ7FYT4_DUNSA</name>
<keyword evidence="2" id="KW-0472">Membrane</keyword>
<feature type="non-terminal residue" evidence="3">
    <location>
        <position position="1"/>
    </location>
</feature>
<gene>
    <name evidence="3" type="ORF">DUNSADRAFT_492</name>
</gene>
<evidence type="ECO:0000313" key="3">
    <source>
        <dbReference type="EMBL" id="KAF5827523.1"/>
    </source>
</evidence>
<sequence length="68" mass="7423">SSGIDPTLVGPAVAVPVAVVAVLAAVITVMIRRWQEKQPIQFWSPEDSRPPHELNPQPSPFEPIDRAL</sequence>
<reference evidence="3" key="1">
    <citation type="submission" date="2017-08" db="EMBL/GenBank/DDBJ databases">
        <authorList>
            <person name="Polle J.E."/>
            <person name="Barry K."/>
            <person name="Cushman J."/>
            <person name="Schmutz J."/>
            <person name="Tran D."/>
            <person name="Hathwaick L.T."/>
            <person name="Yim W.C."/>
            <person name="Jenkins J."/>
            <person name="Mckie-Krisberg Z.M."/>
            <person name="Prochnik S."/>
            <person name="Lindquist E."/>
            <person name="Dockter R.B."/>
            <person name="Adam C."/>
            <person name="Molina H."/>
            <person name="Bunkerborg J."/>
            <person name="Jin E."/>
            <person name="Buchheim M."/>
            <person name="Magnuson J."/>
        </authorList>
    </citation>
    <scope>NUCLEOTIDE SEQUENCE</scope>
    <source>
        <strain evidence="3">CCAP 19/18</strain>
    </source>
</reference>
<feature type="region of interest" description="Disordered" evidence="1">
    <location>
        <begin position="42"/>
        <end position="68"/>
    </location>
</feature>
<feature type="transmembrane region" description="Helical" evidence="2">
    <location>
        <begin position="12"/>
        <end position="31"/>
    </location>
</feature>
<evidence type="ECO:0000256" key="1">
    <source>
        <dbReference type="SAM" id="MobiDB-lite"/>
    </source>
</evidence>
<keyword evidence="4" id="KW-1185">Reference proteome</keyword>
<organism evidence="3 4">
    <name type="scientific">Dunaliella salina</name>
    <name type="common">Green alga</name>
    <name type="synonym">Protococcus salinus</name>
    <dbReference type="NCBI Taxonomy" id="3046"/>
    <lineage>
        <taxon>Eukaryota</taxon>
        <taxon>Viridiplantae</taxon>
        <taxon>Chlorophyta</taxon>
        <taxon>core chlorophytes</taxon>
        <taxon>Chlorophyceae</taxon>
        <taxon>CS clade</taxon>
        <taxon>Chlamydomonadales</taxon>
        <taxon>Dunaliellaceae</taxon>
        <taxon>Dunaliella</taxon>
    </lineage>
</organism>
<keyword evidence="2" id="KW-1133">Transmembrane helix</keyword>
<accession>A0ABQ7FYT4</accession>
<protein>
    <submittedName>
        <fullName evidence="3">Uncharacterized protein</fullName>
    </submittedName>
</protein>
<dbReference type="EMBL" id="MU070482">
    <property type="protein sequence ID" value="KAF5827523.1"/>
    <property type="molecule type" value="Genomic_DNA"/>
</dbReference>
<comment type="caution">
    <text evidence="3">The sequence shown here is derived from an EMBL/GenBank/DDBJ whole genome shotgun (WGS) entry which is preliminary data.</text>
</comment>